<feature type="region of interest" description="Disordered" evidence="1">
    <location>
        <begin position="1"/>
        <end position="47"/>
    </location>
</feature>
<feature type="compositionally biased region" description="Polar residues" evidence="1">
    <location>
        <begin position="17"/>
        <end position="33"/>
    </location>
</feature>
<feature type="non-terminal residue" evidence="2">
    <location>
        <position position="1"/>
    </location>
</feature>
<protein>
    <submittedName>
        <fullName evidence="2">Uncharacterized protein</fullName>
    </submittedName>
</protein>
<proteinExistence type="predicted"/>
<organism evidence="2">
    <name type="scientific">marine sediment metagenome</name>
    <dbReference type="NCBI Taxonomy" id="412755"/>
    <lineage>
        <taxon>unclassified sequences</taxon>
        <taxon>metagenomes</taxon>
        <taxon>ecological metagenomes</taxon>
    </lineage>
</organism>
<accession>X1NAG7</accession>
<evidence type="ECO:0000313" key="2">
    <source>
        <dbReference type="EMBL" id="GAI40977.1"/>
    </source>
</evidence>
<sequence>RGGLRQGIMTTPPPYNHYTSGDQQSPSPNTDNNQDGDKNGKLATSIG</sequence>
<name>X1NAG7_9ZZZZ</name>
<dbReference type="AlphaFoldDB" id="X1NAG7"/>
<comment type="caution">
    <text evidence="2">The sequence shown here is derived from an EMBL/GenBank/DDBJ whole genome shotgun (WGS) entry which is preliminary data.</text>
</comment>
<reference evidence="2" key="1">
    <citation type="journal article" date="2014" name="Front. Microbiol.">
        <title>High frequency of phylogenetically diverse reductive dehalogenase-homologous genes in deep subseafloor sedimentary metagenomes.</title>
        <authorList>
            <person name="Kawai M."/>
            <person name="Futagami T."/>
            <person name="Toyoda A."/>
            <person name="Takaki Y."/>
            <person name="Nishi S."/>
            <person name="Hori S."/>
            <person name="Arai W."/>
            <person name="Tsubouchi T."/>
            <person name="Morono Y."/>
            <person name="Uchiyama I."/>
            <person name="Ito T."/>
            <person name="Fujiyama A."/>
            <person name="Inagaki F."/>
            <person name="Takami H."/>
        </authorList>
    </citation>
    <scope>NUCLEOTIDE SEQUENCE</scope>
    <source>
        <strain evidence="2">Expedition CK06-06</strain>
    </source>
</reference>
<gene>
    <name evidence="2" type="ORF">S06H3_48300</name>
</gene>
<evidence type="ECO:0000256" key="1">
    <source>
        <dbReference type="SAM" id="MobiDB-lite"/>
    </source>
</evidence>
<dbReference type="EMBL" id="BARV01030407">
    <property type="protein sequence ID" value="GAI40977.1"/>
    <property type="molecule type" value="Genomic_DNA"/>
</dbReference>